<evidence type="ECO:0000259" key="8">
    <source>
        <dbReference type="Pfam" id="PF00324"/>
    </source>
</evidence>
<feature type="transmembrane region" description="Helical" evidence="7">
    <location>
        <begin position="274"/>
        <end position="296"/>
    </location>
</feature>
<dbReference type="Proteomes" id="UP000191055">
    <property type="component" value="Unassembled WGS sequence"/>
</dbReference>
<feature type="transmembrane region" description="Helical" evidence="7">
    <location>
        <begin position="133"/>
        <end position="151"/>
    </location>
</feature>
<keyword evidence="6 7" id="KW-0472">Membrane</keyword>
<feature type="transmembrane region" description="Helical" evidence="7">
    <location>
        <begin position="87"/>
        <end position="113"/>
    </location>
</feature>
<feature type="transmembrane region" description="Helical" evidence="7">
    <location>
        <begin position="43"/>
        <end position="66"/>
    </location>
</feature>
<dbReference type="PANTHER" id="PTHR11827">
    <property type="entry name" value="SOLUTE CARRIER FAMILY 12, CATION COTRANSPORTERS"/>
    <property type="match status" value="1"/>
</dbReference>
<dbReference type="OrthoDB" id="3181223at2"/>
<feature type="transmembrane region" description="Helical" evidence="7">
    <location>
        <begin position="163"/>
        <end position="182"/>
    </location>
</feature>
<sequence length="745" mass="82723">MANAKASTNGAGFGTAPVFFTAISTILGAILFLRFGFAVGSLGFWGAILIVVLGHMITLPTALAISEISTNTRVEGGGEYFIISRSFGLKIGSTIGIALFLSQAISVAFYVIAFTEAFEPFFNWWHTAFEYELPRQAISIPALGFLALLILKKGANLGVKALYVVVAILFVALILFFAGKPIEAEEALRQPGNNFGFFNRDNFFVIFAICFPAFTGMTAGVGLSGDLKNPGKSIPLGTLGGTVAGMLVYMFIVWKMSVSASQADLLEHQLIMSHIAFGGAIIIPLGLAASTISSALGSVMVAPRTLQALAYDKIFPFRRVNLLMAKGKGKTREPFNAGIVSFIIAFIFVALGDVDVVAEIISMFFLITYGSLCLISFLNHFGAPPSYRPRFRSRWYFSLAGFILSVWVMFMINPFYTIMAYIIIVILYLVIEHYNKDQKGLVNIFKGALFQLNRKIQVYMQKNQSETDADEWRPAVVCISPNSLEREKVLDLMKWISYKHGFGTYFHYLEGYYSKQTYSESREIMKQLINLQIEDNNALYIDTMISPSYTSAIAQVIQAPSISGMENNMVLFEYDKNKPEEIHRILENIKLTKAGNFDVCIFASSTASVRFQNGIHVWIRPTDMTNTNLMILLGYIIMAHPDWHKGHIKIFSICAPGHAEETKQELEERIASGRLPITLTNIEIISSTGNQTISEIISARSRNAALTIMGFRDEKIKHEGVHFFNSFHDIGDILFVNAAKSKEIK</sequence>
<evidence type="ECO:0000256" key="5">
    <source>
        <dbReference type="ARBA" id="ARBA00022989"/>
    </source>
</evidence>
<dbReference type="PANTHER" id="PTHR11827:SF72">
    <property type="entry name" value="GH08340P"/>
    <property type="match status" value="1"/>
</dbReference>
<evidence type="ECO:0000256" key="3">
    <source>
        <dbReference type="ARBA" id="ARBA00022448"/>
    </source>
</evidence>
<feature type="transmembrane region" description="Helical" evidence="7">
    <location>
        <begin position="360"/>
        <end position="383"/>
    </location>
</feature>
<dbReference type="FunFam" id="1.20.1740.10:FF:000013">
    <property type="entry name" value="Solute carrier family 12 member"/>
    <property type="match status" value="1"/>
</dbReference>
<feature type="transmembrane region" description="Helical" evidence="7">
    <location>
        <begin position="12"/>
        <end position="37"/>
    </location>
</feature>
<gene>
    <name evidence="9" type="ORF">SAMN03080601_01131</name>
</gene>
<feature type="transmembrane region" description="Helical" evidence="7">
    <location>
        <begin position="202"/>
        <end position="224"/>
    </location>
</feature>
<keyword evidence="10" id="KW-1185">Reference proteome</keyword>
<evidence type="ECO:0000256" key="6">
    <source>
        <dbReference type="ARBA" id="ARBA00023136"/>
    </source>
</evidence>
<dbReference type="Gene3D" id="1.20.1740.10">
    <property type="entry name" value="Amino acid/polyamine transporter I"/>
    <property type="match status" value="1"/>
</dbReference>
<feature type="transmembrane region" description="Helical" evidence="7">
    <location>
        <begin position="395"/>
        <end position="412"/>
    </location>
</feature>
<evidence type="ECO:0000256" key="2">
    <source>
        <dbReference type="ARBA" id="ARBA00010593"/>
    </source>
</evidence>
<feature type="domain" description="Amino acid permease/ SLC12A" evidence="8">
    <location>
        <begin position="18"/>
        <end position="432"/>
    </location>
</feature>
<protein>
    <submittedName>
        <fullName evidence="9">Amino acid transporter</fullName>
    </submittedName>
</protein>
<evidence type="ECO:0000313" key="10">
    <source>
        <dbReference type="Proteomes" id="UP000191055"/>
    </source>
</evidence>
<dbReference type="RefSeq" id="WP_079556895.1">
    <property type="nucleotide sequence ID" value="NZ_CP021904.1"/>
</dbReference>
<accession>A0A1T5DK94</accession>
<dbReference type="GO" id="GO:0015377">
    <property type="term" value="F:chloride:monoatomic cation symporter activity"/>
    <property type="evidence" value="ECO:0007669"/>
    <property type="project" value="InterPro"/>
</dbReference>
<dbReference type="KEGG" id="asx:CDL62_16955"/>
<dbReference type="AlphaFoldDB" id="A0A1T5DK94"/>
<evidence type="ECO:0000313" key="9">
    <source>
        <dbReference type="EMBL" id="SKB72001.1"/>
    </source>
</evidence>
<keyword evidence="5 7" id="KW-1133">Transmembrane helix</keyword>
<keyword evidence="3" id="KW-0813">Transport</keyword>
<evidence type="ECO:0000256" key="1">
    <source>
        <dbReference type="ARBA" id="ARBA00004141"/>
    </source>
</evidence>
<dbReference type="EMBL" id="FUYV01000004">
    <property type="protein sequence ID" value="SKB72001.1"/>
    <property type="molecule type" value="Genomic_DNA"/>
</dbReference>
<dbReference type="InterPro" id="IPR004841">
    <property type="entry name" value="AA-permease/SLC12A_dom"/>
</dbReference>
<proteinExistence type="inferred from homology"/>
<dbReference type="Pfam" id="PF00324">
    <property type="entry name" value="AA_permease"/>
    <property type="match status" value="1"/>
</dbReference>
<keyword evidence="4 7" id="KW-0812">Transmembrane</keyword>
<feature type="transmembrane region" description="Helical" evidence="7">
    <location>
        <begin position="236"/>
        <end position="254"/>
    </location>
</feature>
<organism evidence="9 10">
    <name type="scientific">Alkalitalea saponilacus</name>
    <dbReference type="NCBI Taxonomy" id="889453"/>
    <lineage>
        <taxon>Bacteria</taxon>
        <taxon>Pseudomonadati</taxon>
        <taxon>Bacteroidota</taxon>
        <taxon>Bacteroidia</taxon>
        <taxon>Marinilabiliales</taxon>
        <taxon>Marinilabiliaceae</taxon>
        <taxon>Alkalitalea</taxon>
    </lineage>
</organism>
<evidence type="ECO:0000256" key="4">
    <source>
        <dbReference type="ARBA" id="ARBA00022692"/>
    </source>
</evidence>
<name>A0A1T5DK94_9BACT</name>
<dbReference type="InterPro" id="IPR004842">
    <property type="entry name" value="SLC12A_fam"/>
</dbReference>
<comment type="subcellular location">
    <subcellularLocation>
        <location evidence="1">Membrane</location>
        <topology evidence="1">Multi-pass membrane protein</topology>
    </subcellularLocation>
</comment>
<dbReference type="GO" id="GO:0016020">
    <property type="term" value="C:membrane"/>
    <property type="evidence" value="ECO:0007669"/>
    <property type="project" value="UniProtKB-SubCell"/>
</dbReference>
<reference evidence="10" key="1">
    <citation type="submission" date="2017-02" db="EMBL/GenBank/DDBJ databases">
        <authorList>
            <person name="Varghese N."/>
            <person name="Submissions S."/>
        </authorList>
    </citation>
    <scope>NUCLEOTIDE SEQUENCE [LARGE SCALE GENOMIC DNA]</scope>
    <source>
        <strain evidence="10">DSM 24412</strain>
    </source>
</reference>
<dbReference type="STRING" id="889453.SAMN03080601_01131"/>
<feature type="transmembrane region" description="Helical" evidence="7">
    <location>
        <begin position="334"/>
        <end position="354"/>
    </location>
</feature>
<comment type="similarity">
    <text evidence="2">Belongs to the SLC12A transporter family.</text>
</comment>
<evidence type="ECO:0000256" key="7">
    <source>
        <dbReference type="SAM" id="Phobius"/>
    </source>
</evidence>